<proteinExistence type="predicted"/>
<dbReference type="Gene3D" id="3.40.50.300">
    <property type="entry name" value="P-loop containing nucleotide triphosphate hydrolases"/>
    <property type="match status" value="1"/>
</dbReference>
<gene>
    <name evidence="1" type="ORF">HZ283_00385</name>
</gene>
<dbReference type="Pfam" id="PF03237">
    <property type="entry name" value="Terminase_6N"/>
    <property type="match status" value="1"/>
</dbReference>
<organism evidence="1">
    <name type="scientific">Proteus mirabilis</name>
    <dbReference type="NCBI Taxonomy" id="584"/>
    <lineage>
        <taxon>Bacteria</taxon>
        <taxon>Pseudomonadati</taxon>
        <taxon>Pseudomonadota</taxon>
        <taxon>Gammaproteobacteria</taxon>
        <taxon>Enterobacterales</taxon>
        <taxon>Morganellaceae</taxon>
        <taxon>Proteus</taxon>
    </lineage>
</organism>
<dbReference type="EMBL" id="CP059056">
    <property type="protein sequence ID" value="QLJ19367.1"/>
    <property type="molecule type" value="Genomic_DNA"/>
</dbReference>
<accession>A0A7D5W785</accession>
<name>A0A7D5W785_PROMI</name>
<dbReference type="RefSeq" id="WP_058336110.1">
    <property type="nucleotide sequence ID" value="NZ_CP015347.1"/>
</dbReference>
<sequence>MKVKVTTDLLISLYNKLGNLYPWQTRWYNHRFERNRYLHKGRQIGSSYFFAIEGLLDACLTGRNKVYISHVSEPDDEFISNEMEIVKCFLGIESNNPVTKIELDNGAVLYFLPESLKSWVDIIGDIYVSEWSWFQDPSYIISLVKSVSLNKKWRRTFYSSRSKSDNGHIADNDYFKHHKIFDEETYWDVVPSINIGCYNFLNMGNIRNDMGDDNFNEMILCQFNGNY</sequence>
<dbReference type="AlphaFoldDB" id="A0A7D5W785"/>
<dbReference type="InterPro" id="IPR027417">
    <property type="entry name" value="P-loop_NTPase"/>
</dbReference>
<protein>
    <submittedName>
        <fullName evidence="1">Uncharacterized protein</fullName>
    </submittedName>
</protein>
<reference evidence="1" key="1">
    <citation type="submission" date="2020-07" db="EMBL/GenBank/DDBJ databases">
        <title>Hypervirulent multi-drug resistant Proteus mirabilis strain with mosaic plasmid.</title>
        <authorList>
            <person name="Shelenkov A."/>
            <person name="Mikhaylova Y.V."/>
            <person name="Yanushevich Y.G."/>
            <person name="Petrova L."/>
            <person name="Fomina V."/>
            <person name="Zamyatin M."/>
            <person name="Shagin D."/>
        </authorList>
    </citation>
    <scope>NUCLEOTIDE SEQUENCE</scope>
    <source>
        <strain evidence="1">CriePir89</strain>
    </source>
</reference>
<evidence type="ECO:0000313" key="1">
    <source>
        <dbReference type="EMBL" id="QLJ19367.1"/>
    </source>
</evidence>